<accession>K2N3M7</accession>
<organism evidence="3 4">
    <name type="scientific">Trypanosoma cruzi marinkellei</name>
    <dbReference type="NCBI Taxonomy" id="85056"/>
    <lineage>
        <taxon>Eukaryota</taxon>
        <taxon>Discoba</taxon>
        <taxon>Euglenozoa</taxon>
        <taxon>Kinetoplastea</taxon>
        <taxon>Metakinetoplastina</taxon>
        <taxon>Trypanosomatida</taxon>
        <taxon>Trypanosomatidae</taxon>
        <taxon>Trypanosoma</taxon>
        <taxon>Schizotrypanum</taxon>
    </lineage>
</organism>
<feature type="non-terminal residue" evidence="3">
    <location>
        <position position="291"/>
    </location>
</feature>
<feature type="compositionally biased region" description="Basic and acidic residues" evidence="1">
    <location>
        <begin position="25"/>
        <end position="34"/>
    </location>
</feature>
<keyword evidence="4" id="KW-1185">Reference proteome</keyword>
<dbReference type="CDD" id="cd15482">
    <property type="entry name" value="Sialidase_non-viral"/>
    <property type="match status" value="1"/>
</dbReference>
<dbReference type="InterPro" id="IPR036278">
    <property type="entry name" value="Sialidase_sf"/>
</dbReference>
<dbReference type="Pfam" id="PF13859">
    <property type="entry name" value="BNR_3"/>
    <property type="match status" value="1"/>
</dbReference>
<sequence>MLSRVAAVKAPRRHNRRPVSGSSGRRREGRESEPQRPNMSRRVFTSAVLLLLLLMMCCGSGRAQGSGSEADPTLEWRVITDASVTVKSLGVPGLFKVGSDVFAVAEAQCTEKSKNGFTGIASQFLKDTTSKEPVNVLNAAKMDTQVLEEGSSSNKKKVDVSRPTTVVNGTDIYMIVGRYSREDAATCKSTTEKIKSGLLLVKGQVGSDAEKKITWNYTDGLPCTLGDQHNSLKRLIGGGGSGVKMNDGTLVFPVEGDAGKDGKTVSLIIHSRDTASWTLSKGMSADGCSDP</sequence>
<dbReference type="SUPFAM" id="SSF50939">
    <property type="entry name" value="Sialidases"/>
    <property type="match status" value="1"/>
</dbReference>
<dbReference type="InterPro" id="IPR008377">
    <property type="entry name" value="Sialidase_trypan"/>
</dbReference>
<proteinExistence type="predicted"/>
<feature type="region of interest" description="Disordered" evidence="1">
    <location>
        <begin position="1"/>
        <end position="39"/>
    </location>
</feature>
<dbReference type="GO" id="GO:0004308">
    <property type="term" value="F:exo-alpha-sialidase activity"/>
    <property type="evidence" value="ECO:0007669"/>
    <property type="project" value="InterPro"/>
</dbReference>
<dbReference type="PRINTS" id="PR01803">
    <property type="entry name" value="TCSIALIDASE"/>
</dbReference>
<dbReference type="AlphaFoldDB" id="K2N3M7"/>
<dbReference type="Proteomes" id="UP000007350">
    <property type="component" value="Unassembled WGS sequence"/>
</dbReference>
<feature type="domain" description="Sialidase" evidence="2">
    <location>
        <begin position="91"/>
        <end position="291"/>
    </location>
</feature>
<dbReference type="Gene3D" id="2.120.10.10">
    <property type="match status" value="1"/>
</dbReference>
<evidence type="ECO:0000259" key="2">
    <source>
        <dbReference type="Pfam" id="PF13859"/>
    </source>
</evidence>
<dbReference type="InterPro" id="IPR011040">
    <property type="entry name" value="Sialidase"/>
</dbReference>
<comment type="caution">
    <text evidence="3">The sequence shown here is derived from an EMBL/GenBank/DDBJ whole genome shotgun (WGS) entry which is preliminary data.</text>
</comment>
<evidence type="ECO:0000256" key="1">
    <source>
        <dbReference type="SAM" id="MobiDB-lite"/>
    </source>
</evidence>
<protein>
    <submittedName>
        <fullName evidence="3">Trans-sialidase, putative</fullName>
    </submittedName>
</protein>
<name>K2N3M7_TRYCR</name>
<reference evidence="3 4" key="1">
    <citation type="journal article" date="2012" name="BMC Genomics">
        <title>Comparative genomic analysis of human infective Trypanosoma cruzi lineages with the bat-restricted subspecies T. cruzi marinkellei.</title>
        <authorList>
            <person name="Franzen O."/>
            <person name="Talavera-Lopez C."/>
            <person name="Ochaya S."/>
            <person name="Butler C.E."/>
            <person name="Messenger L.A."/>
            <person name="Lewis M.D."/>
            <person name="Llewellyn M.S."/>
            <person name="Marinkelle C.J."/>
            <person name="Tyler K.M."/>
            <person name="Miles M.A."/>
            <person name="Andersson B."/>
        </authorList>
    </citation>
    <scope>NUCLEOTIDE SEQUENCE [LARGE SCALE GENOMIC DNA]</scope>
    <source>
        <strain evidence="3 4">B7</strain>
    </source>
</reference>
<dbReference type="EMBL" id="AHKC01013721">
    <property type="protein sequence ID" value="EKF29241.1"/>
    <property type="molecule type" value="Genomic_DNA"/>
</dbReference>
<evidence type="ECO:0000313" key="4">
    <source>
        <dbReference type="Proteomes" id="UP000007350"/>
    </source>
</evidence>
<evidence type="ECO:0000313" key="3">
    <source>
        <dbReference type="EMBL" id="EKF29241.1"/>
    </source>
</evidence>
<dbReference type="OrthoDB" id="252062at2759"/>
<gene>
    <name evidence="3" type="ORF">MOQ_006985</name>
</gene>